<dbReference type="SUPFAM" id="SSF53756">
    <property type="entry name" value="UDP-Glycosyltransferase/glycogen phosphorylase"/>
    <property type="match status" value="1"/>
</dbReference>
<dbReference type="Pfam" id="PF13692">
    <property type="entry name" value="Glyco_trans_1_4"/>
    <property type="match status" value="1"/>
</dbReference>
<proteinExistence type="predicted"/>
<comment type="caution">
    <text evidence="1">The sequence shown here is derived from an EMBL/GenBank/DDBJ whole genome shotgun (WGS) entry which is preliminary data.</text>
</comment>
<evidence type="ECO:0000313" key="2">
    <source>
        <dbReference type="Proteomes" id="UP000242755"/>
    </source>
</evidence>
<dbReference type="CDD" id="cd03801">
    <property type="entry name" value="GT4_PimA-like"/>
    <property type="match status" value="1"/>
</dbReference>
<evidence type="ECO:0008006" key="3">
    <source>
        <dbReference type="Google" id="ProtNLM"/>
    </source>
</evidence>
<dbReference type="PANTHER" id="PTHR12526">
    <property type="entry name" value="GLYCOSYLTRANSFERASE"/>
    <property type="match status" value="1"/>
</dbReference>
<name>A0A2I1IHC9_9MICO</name>
<dbReference type="Gene3D" id="3.40.50.2000">
    <property type="entry name" value="Glycogen Phosphorylase B"/>
    <property type="match status" value="2"/>
</dbReference>
<dbReference type="EMBL" id="PKGO01000004">
    <property type="protein sequence ID" value="PKY70537.1"/>
    <property type="molecule type" value="Genomic_DNA"/>
</dbReference>
<protein>
    <recommendedName>
        <fullName evidence="3">Glycosyl transferase family 1 domain-containing protein</fullName>
    </recommendedName>
</protein>
<gene>
    <name evidence="1" type="ORF">CYJ40_05315</name>
</gene>
<dbReference type="Proteomes" id="UP000242755">
    <property type="component" value="Unassembled WGS sequence"/>
</dbReference>
<organism evidence="1 2">
    <name type="scientific">Brevibacterium ravenspurgense</name>
    <dbReference type="NCBI Taxonomy" id="479117"/>
    <lineage>
        <taxon>Bacteria</taxon>
        <taxon>Bacillati</taxon>
        <taxon>Actinomycetota</taxon>
        <taxon>Actinomycetes</taxon>
        <taxon>Micrococcales</taxon>
        <taxon>Brevibacteriaceae</taxon>
        <taxon>Brevibacterium</taxon>
    </lineage>
</organism>
<dbReference type="AlphaFoldDB" id="A0A2I1IHC9"/>
<accession>A0A2I1IHC9</accession>
<evidence type="ECO:0000313" key="1">
    <source>
        <dbReference type="EMBL" id="PKY70537.1"/>
    </source>
</evidence>
<reference evidence="1 2" key="1">
    <citation type="submission" date="2017-12" db="EMBL/GenBank/DDBJ databases">
        <title>Phylogenetic diversity of female urinary microbiome.</title>
        <authorList>
            <person name="Thomas-White K."/>
            <person name="Wolfe A.J."/>
        </authorList>
    </citation>
    <scope>NUCLEOTIDE SEQUENCE [LARGE SCALE GENOMIC DNA]</scope>
    <source>
        <strain evidence="1 2">UMB0426</strain>
    </source>
</reference>
<sequence>MCERFLVLINDYKRKRALVVCNAYPYSSNLYRNGFIHSRVKGYMKAGIDIDVFWVHPPVEKAYQYEFDSVNVIVGNSDALRKHVTAHEYAVFLVHFPEPSRVQPLINARPEKPMIIWIHGFEAEAWHRRWFNVSLEPKEIENFLIKREGYYLPQNQYLRSLATNDDINVTFINVSKWFKEIIVEPDIGVELDKSVVIHNFIDTETFRYRPKGVGMRKKILSLRPYASYKYANDQTVEAIRILSRRPYFNDLEFTLAGAGPQFEEITAPVKGFKNVTLSNRFYESAEIVRLHEQHGIFLAPTRFDSQGVSMCEAMASGLVVVASNTSAIPEFVNHMETGMLADAESPLSLADQIERLYFDVDLYSRISEAGSGSIGRQAGFNETVEREIGLIQEKVNYVL</sequence>